<dbReference type="Gene3D" id="3.40.50.12090">
    <property type="match status" value="1"/>
</dbReference>
<keyword evidence="1" id="KW-0732">Signal</keyword>
<dbReference type="AlphaFoldDB" id="A0A7D7RE80"/>
<evidence type="ECO:0000256" key="1">
    <source>
        <dbReference type="SAM" id="SignalP"/>
    </source>
</evidence>
<proteinExistence type="predicted"/>
<keyword evidence="3" id="KW-1185">Reference proteome</keyword>
<accession>A0A7D7RE80</accession>
<dbReference type="Pfam" id="PF04122">
    <property type="entry name" value="CW_binding_2"/>
    <property type="match status" value="3"/>
</dbReference>
<evidence type="ECO:0000313" key="3">
    <source>
        <dbReference type="Proteomes" id="UP000514716"/>
    </source>
</evidence>
<dbReference type="InterPro" id="IPR051922">
    <property type="entry name" value="Bact_Sporulation_Assoc"/>
</dbReference>
<dbReference type="PANTHER" id="PTHR30032:SF8">
    <property type="entry name" value="GERMINATION-SPECIFIC N-ACETYLMURAMOYL-L-ALANINE AMIDASE"/>
    <property type="match status" value="1"/>
</dbReference>
<dbReference type="PANTHER" id="PTHR30032">
    <property type="entry name" value="N-ACETYLMURAMOYL-L-ALANINE AMIDASE-RELATED"/>
    <property type="match status" value="1"/>
</dbReference>
<reference evidence="2 3" key="1">
    <citation type="submission" date="2020-07" db="EMBL/GenBank/DDBJ databases">
        <title>Screening of a cold-adapted Planococcus bacterium producing protease in traditional shrimp paste and protease identification by genome sequencing.</title>
        <authorList>
            <person name="Gao R."/>
            <person name="Leng W."/>
            <person name="Chu Q."/>
            <person name="Wu X."/>
            <person name="Liu H."/>
            <person name="Li X."/>
        </authorList>
    </citation>
    <scope>NUCLEOTIDE SEQUENCE [LARGE SCALE GENOMIC DNA]</scope>
    <source>
        <strain evidence="2 3">XJ11</strain>
    </source>
</reference>
<gene>
    <name evidence="2" type="ORF">H1Q58_14625</name>
</gene>
<feature type="signal peptide" evidence="1">
    <location>
        <begin position="1"/>
        <end position="29"/>
    </location>
</feature>
<protein>
    <submittedName>
        <fullName evidence="2">Cell wall-binding repeat-containing protein</fullName>
    </submittedName>
</protein>
<dbReference type="RefSeq" id="WP_069576712.1">
    <property type="nucleotide sequence ID" value="NZ_CP059540.1"/>
</dbReference>
<dbReference type="KEGG" id="pdec:H1Q58_14625"/>
<dbReference type="Proteomes" id="UP000514716">
    <property type="component" value="Chromosome"/>
</dbReference>
<sequence length="335" mass="35162">MTYSKVLTTAALTAALALGAVLPTGAASAATLTEDNSDRIFGSDRYQTSLEVSFYGWEDDSVETVVVATGADFPDALAAAPLAGTHFSPLLLTKKDSLPEGFAAELKRLGADNVILVGGTGAISDKVQTQIKNLGVKVDRISGKTRYETAVNIAEEVGMLDTLYVATGANFADSLSVSPAAALFADPILLVPATGAVPTVVADYIEENQPEWPLIVGGEGAVGPAVEALFEEEPIRFAGATRYETNQLFNEFALENEFLLNEDDVFIATGTNYPDALSGSSLAAMFAGPLVLTAKTPAAASKEQIQDFGSRYSYYTIFGGEAAVSSDTLKKLFAK</sequence>
<dbReference type="EMBL" id="CP059540">
    <property type="protein sequence ID" value="QMT17180.1"/>
    <property type="molecule type" value="Genomic_DNA"/>
</dbReference>
<dbReference type="InterPro" id="IPR007253">
    <property type="entry name" value="Cell_wall-bd_2"/>
</dbReference>
<name>A0A7D7RE80_PLAMR</name>
<feature type="chain" id="PRO_5028489285" evidence="1">
    <location>
        <begin position="30"/>
        <end position="335"/>
    </location>
</feature>
<organism evidence="2 3">
    <name type="scientific">Planococcus maritimus</name>
    <dbReference type="NCBI Taxonomy" id="192421"/>
    <lineage>
        <taxon>Bacteria</taxon>
        <taxon>Bacillati</taxon>
        <taxon>Bacillota</taxon>
        <taxon>Bacilli</taxon>
        <taxon>Bacillales</taxon>
        <taxon>Caryophanaceae</taxon>
        <taxon>Planococcus</taxon>
    </lineage>
</organism>
<evidence type="ECO:0000313" key="2">
    <source>
        <dbReference type="EMBL" id="QMT17180.1"/>
    </source>
</evidence>